<dbReference type="Proteomes" id="UP000078559">
    <property type="component" value="Chromosome 5"/>
</dbReference>
<organism evidence="3 4">
    <name type="scientific">Cytospora mali</name>
    <name type="common">Apple Valsa canker fungus</name>
    <name type="synonym">Valsa mali</name>
    <dbReference type="NCBI Taxonomy" id="578113"/>
    <lineage>
        <taxon>Eukaryota</taxon>
        <taxon>Fungi</taxon>
        <taxon>Dikarya</taxon>
        <taxon>Ascomycota</taxon>
        <taxon>Pezizomycotina</taxon>
        <taxon>Sordariomycetes</taxon>
        <taxon>Sordariomycetidae</taxon>
        <taxon>Diaporthales</taxon>
        <taxon>Cytosporaceae</taxon>
        <taxon>Cytospora</taxon>
    </lineage>
</organism>
<evidence type="ECO:0000313" key="4">
    <source>
        <dbReference type="Proteomes" id="UP000078559"/>
    </source>
</evidence>
<name>A0A194W0I5_CYTMA</name>
<evidence type="ECO:0000256" key="2">
    <source>
        <dbReference type="ARBA" id="ARBA00023270"/>
    </source>
</evidence>
<accession>A0A194W0I5</accession>
<dbReference type="Gene3D" id="3.20.20.70">
    <property type="entry name" value="Aldolase class I"/>
    <property type="match status" value="1"/>
</dbReference>
<gene>
    <name evidence="3" type="ORF">VM1G_05437</name>
</gene>
<dbReference type="SMR" id="A0A194W0I5"/>
<dbReference type="PRINTS" id="PR00146">
    <property type="entry name" value="DHPICSNTHASE"/>
</dbReference>
<reference evidence="3" key="1">
    <citation type="submission" date="2014-12" db="EMBL/GenBank/DDBJ databases">
        <title>Genome Sequence of Valsa Canker Pathogens Uncovers a Specific Adaption of Colonization on Woody Bark.</title>
        <authorList>
            <person name="Yin Z."/>
            <person name="Liu H."/>
            <person name="Gao X."/>
            <person name="Li Z."/>
            <person name="Song N."/>
            <person name="Ke X."/>
            <person name="Dai Q."/>
            <person name="Wu Y."/>
            <person name="Sun Y."/>
            <person name="Xu J.-R."/>
            <person name="Kang Z.K."/>
            <person name="Wang L."/>
            <person name="Huang L."/>
        </authorList>
    </citation>
    <scope>NUCLEOTIDE SEQUENCE [LARGE SCALE GENOMIC DNA]</scope>
    <source>
        <strain evidence="3">03-8</strain>
    </source>
</reference>
<dbReference type="PANTHER" id="PTHR12128">
    <property type="entry name" value="DIHYDRODIPICOLINATE SYNTHASE"/>
    <property type="match status" value="1"/>
</dbReference>
<evidence type="ECO:0000256" key="1">
    <source>
        <dbReference type="ARBA" id="ARBA00023239"/>
    </source>
</evidence>
<sequence length="328" mass="35563">MPATVTSPPTGVFVPVPTFLHSETLASRGLQPDVDVETQIKHSVFLAKNGIRGLVLLGSTGEAIHLSRQERFDLVAGCRKGLSDAGFADYPIMAGVLTNGIDETLEWLHDYAKAGAQWGLVLVPGYFGTAGSQANIKEWFTIVADKSPIPILVYNYPGVTNNVLVAPETYTALAQHPNIVGCKMSHGNVSHHVQVSLDPEIDHDKFKVFSGFGQQLGPIVFFGAAGVIDGLAAIYPKTVVRLMTLAEKRPIEQETLAEVQRLQYVVSKAEEYIGKTGIVGIKEAVFRVTGLGNLEGGRLPLRGKLPDGEWEKLRELYLTDVEKSESSL</sequence>
<dbReference type="InterPro" id="IPR013785">
    <property type="entry name" value="Aldolase_TIM"/>
</dbReference>
<dbReference type="Pfam" id="PF00701">
    <property type="entry name" value="DHDPS"/>
    <property type="match status" value="1"/>
</dbReference>
<dbReference type="EMBL" id="CM003102">
    <property type="protein sequence ID" value="KUI69550.1"/>
    <property type="molecule type" value="Genomic_DNA"/>
</dbReference>
<keyword evidence="2" id="KW-0704">Schiff base</keyword>
<dbReference type="OrthoDB" id="191315at2759"/>
<dbReference type="SMART" id="SM01130">
    <property type="entry name" value="DHDPS"/>
    <property type="match status" value="1"/>
</dbReference>
<evidence type="ECO:0000313" key="3">
    <source>
        <dbReference type="EMBL" id="KUI69550.1"/>
    </source>
</evidence>
<protein>
    <submittedName>
        <fullName evidence="3">L-threo-3-deoxy-hexylosonate aldolase</fullName>
    </submittedName>
</protein>
<dbReference type="CDD" id="cd00408">
    <property type="entry name" value="DHDPS-like"/>
    <property type="match status" value="1"/>
</dbReference>
<dbReference type="PANTHER" id="PTHR12128:SF68">
    <property type="entry name" value="DIHYDRODIPICOLINATE SYNTHETASE"/>
    <property type="match status" value="1"/>
</dbReference>
<dbReference type="GO" id="GO:0008840">
    <property type="term" value="F:4-hydroxy-tetrahydrodipicolinate synthase activity"/>
    <property type="evidence" value="ECO:0007669"/>
    <property type="project" value="TreeGrafter"/>
</dbReference>
<keyword evidence="4" id="KW-1185">Reference proteome</keyword>
<keyword evidence="1" id="KW-0456">Lyase</keyword>
<dbReference type="InterPro" id="IPR020624">
    <property type="entry name" value="Schiff_base-form_aldolases_CS"/>
</dbReference>
<dbReference type="AlphaFoldDB" id="A0A194W0I5"/>
<proteinExistence type="predicted"/>
<dbReference type="SUPFAM" id="SSF51569">
    <property type="entry name" value="Aldolase"/>
    <property type="match status" value="1"/>
</dbReference>
<dbReference type="InterPro" id="IPR002220">
    <property type="entry name" value="DapA-like"/>
</dbReference>
<dbReference type="PROSITE" id="PS00665">
    <property type="entry name" value="DHDPS_1"/>
    <property type="match status" value="1"/>
</dbReference>